<keyword evidence="7" id="KW-1185">Reference proteome</keyword>
<dbReference type="InterPro" id="IPR019734">
    <property type="entry name" value="TPR_rpt"/>
</dbReference>
<dbReference type="Pfam" id="PF00254">
    <property type="entry name" value="FKBP_C"/>
    <property type="match status" value="1"/>
</dbReference>
<dbReference type="InterPro" id="IPR001179">
    <property type="entry name" value="PPIase_FKBP_dom"/>
</dbReference>
<evidence type="ECO:0000256" key="2">
    <source>
        <dbReference type="ARBA" id="ARBA00022803"/>
    </source>
</evidence>
<protein>
    <recommendedName>
        <fullName evidence="5">PPIase FKBP-type domain-containing protein</fullName>
    </recommendedName>
</protein>
<dbReference type="InterPro" id="IPR011990">
    <property type="entry name" value="TPR-like_helical_dom_sf"/>
</dbReference>
<evidence type="ECO:0000256" key="4">
    <source>
        <dbReference type="SAM" id="MobiDB-lite"/>
    </source>
</evidence>
<organism evidence="6 7">
    <name type="scientific">Powellomyces hirtus</name>
    <dbReference type="NCBI Taxonomy" id="109895"/>
    <lineage>
        <taxon>Eukaryota</taxon>
        <taxon>Fungi</taxon>
        <taxon>Fungi incertae sedis</taxon>
        <taxon>Chytridiomycota</taxon>
        <taxon>Chytridiomycota incertae sedis</taxon>
        <taxon>Chytridiomycetes</taxon>
        <taxon>Spizellomycetales</taxon>
        <taxon>Powellomycetaceae</taxon>
        <taxon>Powellomyces</taxon>
    </lineage>
</organism>
<dbReference type="InterPro" id="IPR039663">
    <property type="entry name" value="AIP/AIPL1/TTC9"/>
</dbReference>
<dbReference type="PANTHER" id="PTHR11242:SF0">
    <property type="entry name" value="TPR_REGION DOMAIN-CONTAINING PROTEIN"/>
    <property type="match status" value="1"/>
</dbReference>
<dbReference type="SUPFAM" id="SSF54534">
    <property type="entry name" value="FKBP-like"/>
    <property type="match status" value="1"/>
</dbReference>
<dbReference type="SUPFAM" id="SSF48452">
    <property type="entry name" value="TPR-like"/>
    <property type="match status" value="1"/>
</dbReference>
<dbReference type="PROSITE" id="PS50005">
    <property type="entry name" value="TPR"/>
    <property type="match status" value="1"/>
</dbReference>
<sequence length="417" mass="47500">MPDFTGMDPITPDGGIMKITLREAKSSDPTPKWIRGANARFHYSVFLYSPKSCPKKKQTGKHEHEEHMDCKAHAADSCGDKHDHDHGNDAKGDERSVVRKSSKKRELKPVRRKVADSREDNPDTPFELRIGYKFSVTGMELAVKSMKVGETARFLCMPQYCEGYVQLAKVLKQEKENKANALKGIPAKRIQGCCAHSMREEMEAQTDLAELHGVPLEFEIELLEVQMPDAYVREPWEMEAIDKYREAPIRKEEGGTLYKQGKYEEALAKYTRALTLLESLSMSSIVQDMARPGGAKHEEIDLATLNQLTLTCRLNYAACKLKLEDYEPVIAQCTEVLKTDSDNVKALFRRGQAYTRIGRDLDLAQEDFANLEGALGKADVEKQRPEWTELRKERQLLESKLKTYREKERKMYGSIFG</sequence>
<comment type="caution">
    <text evidence="6">The sequence shown here is derived from an EMBL/GenBank/DDBJ whole genome shotgun (WGS) entry which is preliminary data.</text>
</comment>
<proteinExistence type="predicted"/>
<dbReference type="EMBL" id="QEAQ01000024">
    <property type="protein sequence ID" value="TPX59500.1"/>
    <property type="molecule type" value="Genomic_DNA"/>
</dbReference>
<dbReference type="Gene3D" id="1.25.40.10">
    <property type="entry name" value="Tetratricopeptide repeat domain"/>
    <property type="match status" value="1"/>
</dbReference>
<keyword evidence="1" id="KW-0677">Repeat</keyword>
<dbReference type="Proteomes" id="UP000318582">
    <property type="component" value="Unassembled WGS sequence"/>
</dbReference>
<accession>A0A507E8V1</accession>
<evidence type="ECO:0000256" key="3">
    <source>
        <dbReference type="PROSITE-ProRule" id="PRU00339"/>
    </source>
</evidence>
<evidence type="ECO:0000256" key="1">
    <source>
        <dbReference type="ARBA" id="ARBA00022737"/>
    </source>
</evidence>
<dbReference type="InterPro" id="IPR046357">
    <property type="entry name" value="PPIase_dom_sf"/>
</dbReference>
<feature type="region of interest" description="Disordered" evidence="4">
    <location>
        <begin position="75"/>
        <end position="122"/>
    </location>
</feature>
<name>A0A507E8V1_9FUNG</name>
<keyword evidence="2 3" id="KW-0802">TPR repeat</keyword>
<gene>
    <name evidence="6" type="ORF">PhCBS80983_g02427</name>
</gene>
<feature type="compositionally biased region" description="Basic and acidic residues" evidence="4">
    <location>
        <begin position="107"/>
        <end position="121"/>
    </location>
</feature>
<evidence type="ECO:0000313" key="7">
    <source>
        <dbReference type="Proteomes" id="UP000318582"/>
    </source>
</evidence>
<feature type="domain" description="PPIase FKBP-type" evidence="5">
    <location>
        <begin position="116"/>
        <end position="161"/>
    </location>
</feature>
<feature type="compositionally biased region" description="Basic and acidic residues" evidence="4">
    <location>
        <begin position="75"/>
        <end position="97"/>
    </location>
</feature>
<evidence type="ECO:0000259" key="5">
    <source>
        <dbReference type="Pfam" id="PF00254"/>
    </source>
</evidence>
<dbReference type="GO" id="GO:0003755">
    <property type="term" value="F:peptidyl-prolyl cis-trans isomerase activity"/>
    <property type="evidence" value="ECO:0007669"/>
    <property type="project" value="InterPro"/>
</dbReference>
<dbReference type="SMART" id="SM00028">
    <property type="entry name" value="TPR"/>
    <property type="match status" value="2"/>
</dbReference>
<dbReference type="PANTHER" id="PTHR11242">
    <property type="entry name" value="ARYL HYDROCARBON RECEPTOR INTERACTING PROTEIN RELATED"/>
    <property type="match status" value="1"/>
</dbReference>
<dbReference type="Gene3D" id="3.10.50.40">
    <property type="match status" value="1"/>
</dbReference>
<dbReference type="AlphaFoldDB" id="A0A507E8V1"/>
<evidence type="ECO:0000313" key="6">
    <source>
        <dbReference type="EMBL" id="TPX59500.1"/>
    </source>
</evidence>
<reference evidence="6 7" key="1">
    <citation type="journal article" date="2019" name="Sci. Rep.">
        <title>Comparative genomics of chytrid fungi reveal insights into the obligate biotrophic and pathogenic lifestyle of Synchytrium endobioticum.</title>
        <authorList>
            <person name="van de Vossenberg B.T.L.H."/>
            <person name="Warris S."/>
            <person name="Nguyen H.D.T."/>
            <person name="van Gent-Pelzer M.P.E."/>
            <person name="Joly D.L."/>
            <person name="van de Geest H.C."/>
            <person name="Bonants P.J.M."/>
            <person name="Smith D.S."/>
            <person name="Levesque C.A."/>
            <person name="van der Lee T.A.J."/>
        </authorList>
    </citation>
    <scope>NUCLEOTIDE SEQUENCE [LARGE SCALE GENOMIC DNA]</scope>
    <source>
        <strain evidence="6 7">CBS 809.83</strain>
    </source>
</reference>
<dbReference type="STRING" id="109895.A0A507E8V1"/>
<feature type="repeat" description="TPR" evidence="3">
    <location>
        <begin position="247"/>
        <end position="280"/>
    </location>
</feature>